<dbReference type="VEuPathDB" id="AmoebaDB:DICPUDRAFT_37241"/>
<feature type="non-terminal residue" evidence="1">
    <location>
        <position position="1"/>
    </location>
</feature>
<dbReference type="InParanoid" id="F0ZSG5"/>
<dbReference type="GO" id="GO:0003697">
    <property type="term" value="F:single-stranded DNA binding"/>
    <property type="evidence" value="ECO:0007669"/>
    <property type="project" value="InterPro"/>
</dbReference>
<dbReference type="STRING" id="5786.F0ZSG5"/>
<dbReference type="eggNOG" id="ENOG502RIPB">
    <property type="taxonomic scope" value="Eukaryota"/>
</dbReference>
<dbReference type="GO" id="GO:0010521">
    <property type="term" value="F:telomerase inhibitor activity"/>
    <property type="evidence" value="ECO:0000318"/>
    <property type="project" value="GO_Central"/>
</dbReference>
<dbReference type="InterPro" id="IPR029146">
    <property type="entry name" value="Ten1_animal_plant"/>
</dbReference>
<dbReference type="GO" id="GO:0042162">
    <property type="term" value="F:telomeric DNA binding"/>
    <property type="evidence" value="ECO:0000318"/>
    <property type="project" value="GO_Central"/>
</dbReference>
<sequence>KVVLINEIFTRKENQKEKLTVRVLGLLKEINIGSQLGILEFEGFSIVFSLSSFISNLPSKLNCTIKLLVNYIKQIQHKKNIFKKRKLVSDENINEEFMLNARIYRLVEDIDINLFKESLSVKRKFESQINKNKIM</sequence>
<dbReference type="GeneID" id="10504708"/>
<organism evidence="1 2">
    <name type="scientific">Dictyostelium purpureum</name>
    <name type="common">Slime mold</name>
    <dbReference type="NCBI Taxonomy" id="5786"/>
    <lineage>
        <taxon>Eukaryota</taxon>
        <taxon>Amoebozoa</taxon>
        <taxon>Evosea</taxon>
        <taxon>Eumycetozoa</taxon>
        <taxon>Dictyostelia</taxon>
        <taxon>Dictyosteliales</taxon>
        <taxon>Dictyosteliaceae</taxon>
        <taxon>Dictyostelium</taxon>
    </lineage>
</organism>
<evidence type="ECO:0000313" key="1">
    <source>
        <dbReference type="EMBL" id="EGC33125.1"/>
    </source>
</evidence>
<dbReference type="OrthoDB" id="342190at2759"/>
<evidence type="ECO:0000313" key="2">
    <source>
        <dbReference type="Proteomes" id="UP000001064"/>
    </source>
</evidence>
<dbReference type="Proteomes" id="UP000001064">
    <property type="component" value="Unassembled WGS sequence"/>
</dbReference>
<dbReference type="AlphaFoldDB" id="F0ZSG5"/>
<dbReference type="InterPro" id="IPR012340">
    <property type="entry name" value="NA-bd_OB-fold"/>
</dbReference>
<dbReference type="Pfam" id="PF15490">
    <property type="entry name" value="Ten1_2"/>
    <property type="match status" value="1"/>
</dbReference>
<accession>F0ZSG5</accession>
<gene>
    <name evidence="1" type="ORF">DICPUDRAFT_37241</name>
</gene>
<protein>
    <submittedName>
        <fullName evidence="1">Uncharacterized protein</fullName>
    </submittedName>
</protein>
<reference evidence="2" key="1">
    <citation type="journal article" date="2011" name="Genome Biol.">
        <title>Comparative genomics of the social amoebae Dictyostelium discoideum and Dictyostelium purpureum.</title>
        <authorList>
            <consortium name="US DOE Joint Genome Institute (JGI-PGF)"/>
            <person name="Sucgang R."/>
            <person name="Kuo A."/>
            <person name="Tian X."/>
            <person name="Salerno W."/>
            <person name="Parikh A."/>
            <person name="Feasley C.L."/>
            <person name="Dalin E."/>
            <person name="Tu H."/>
            <person name="Huang E."/>
            <person name="Barry K."/>
            <person name="Lindquist E."/>
            <person name="Shapiro H."/>
            <person name="Bruce D."/>
            <person name="Schmutz J."/>
            <person name="Salamov A."/>
            <person name="Fey P."/>
            <person name="Gaudet P."/>
            <person name="Anjard C."/>
            <person name="Babu M.M."/>
            <person name="Basu S."/>
            <person name="Bushmanova Y."/>
            <person name="van der Wel H."/>
            <person name="Katoh-Kurasawa M."/>
            <person name="Dinh C."/>
            <person name="Coutinho P.M."/>
            <person name="Saito T."/>
            <person name="Elias M."/>
            <person name="Schaap P."/>
            <person name="Kay R.R."/>
            <person name="Henrissat B."/>
            <person name="Eichinger L."/>
            <person name="Rivero F."/>
            <person name="Putnam N.H."/>
            <person name="West C.M."/>
            <person name="Loomis W.F."/>
            <person name="Chisholm R.L."/>
            <person name="Shaulsky G."/>
            <person name="Strassmann J.E."/>
            <person name="Queller D.C."/>
            <person name="Kuspa A."/>
            <person name="Grigoriev I.V."/>
        </authorList>
    </citation>
    <scope>NUCLEOTIDE SEQUENCE [LARGE SCALE GENOMIC DNA]</scope>
    <source>
        <strain evidence="2">QSDP1</strain>
    </source>
</reference>
<proteinExistence type="predicted"/>
<dbReference type="EMBL" id="GL871157">
    <property type="protein sequence ID" value="EGC33125.1"/>
    <property type="molecule type" value="Genomic_DNA"/>
</dbReference>
<dbReference type="KEGG" id="dpp:DICPUDRAFT_37241"/>
<keyword evidence="2" id="KW-1185">Reference proteome</keyword>
<dbReference type="PANTHER" id="PTHR33905">
    <property type="entry name" value="CST COMPLEX SUBUNIT TEN1"/>
    <property type="match status" value="1"/>
</dbReference>
<dbReference type="GO" id="GO:1990879">
    <property type="term" value="C:CST complex"/>
    <property type="evidence" value="ECO:0000318"/>
    <property type="project" value="GO_Central"/>
</dbReference>
<name>F0ZSG5_DICPU</name>
<dbReference type="GO" id="GO:0032211">
    <property type="term" value="P:negative regulation of telomere maintenance via telomerase"/>
    <property type="evidence" value="ECO:0000318"/>
    <property type="project" value="GO_Central"/>
</dbReference>
<dbReference type="OMA" id="FLYCTID"/>
<dbReference type="PANTHER" id="PTHR33905:SF1">
    <property type="entry name" value="CST COMPLEX SUBUNIT TEN1"/>
    <property type="match status" value="1"/>
</dbReference>
<dbReference type="RefSeq" id="XP_003290362.1">
    <property type="nucleotide sequence ID" value="XM_003290314.1"/>
</dbReference>
<dbReference type="Gene3D" id="2.40.50.140">
    <property type="entry name" value="Nucleic acid-binding proteins"/>
    <property type="match status" value="1"/>
</dbReference>